<dbReference type="RefSeq" id="WP_344917301.1">
    <property type="nucleotide sequence ID" value="NZ_BAABAQ010000003.1"/>
</dbReference>
<dbReference type="Pfam" id="PF05133">
    <property type="entry name" value="SPP1_portal"/>
    <property type="match status" value="1"/>
</dbReference>
<protein>
    <recommendedName>
        <fullName evidence="4">Phage portal protein</fullName>
    </recommendedName>
</protein>
<comment type="caution">
    <text evidence="2">The sequence shown here is derived from an EMBL/GenBank/DDBJ whole genome shotgun (WGS) entry which is preliminary data.</text>
</comment>
<evidence type="ECO:0000256" key="1">
    <source>
        <dbReference type="SAM" id="MobiDB-lite"/>
    </source>
</evidence>
<reference evidence="3" key="1">
    <citation type="journal article" date="2019" name="Int. J. Syst. Evol. Microbiol.">
        <title>The Global Catalogue of Microorganisms (GCM) 10K type strain sequencing project: providing services to taxonomists for standard genome sequencing and annotation.</title>
        <authorList>
            <consortium name="The Broad Institute Genomics Platform"/>
            <consortium name="The Broad Institute Genome Sequencing Center for Infectious Disease"/>
            <person name="Wu L."/>
            <person name="Ma J."/>
        </authorList>
    </citation>
    <scope>NUCLEOTIDE SEQUENCE [LARGE SCALE GENOMIC DNA]</scope>
    <source>
        <strain evidence="3">JCM 17388</strain>
    </source>
</reference>
<evidence type="ECO:0000313" key="3">
    <source>
        <dbReference type="Proteomes" id="UP001501251"/>
    </source>
</evidence>
<dbReference type="InterPro" id="IPR021145">
    <property type="entry name" value="Portal_protein_SPP1_Gp6-like"/>
</dbReference>
<dbReference type="Proteomes" id="UP001501251">
    <property type="component" value="Unassembled WGS sequence"/>
</dbReference>
<gene>
    <name evidence="2" type="ORF">GCM10022252_19580</name>
</gene>
<dbReference type="EMBL" id="BAABAQ010000003">
    <property type="protein sequence ID" value="GAA4186899.1"/>
    <property type="molecule type" value="Genomic_DNA"/>
</dbReference>
<proteinExistence type="predicted"/>
<evidence type="ECO:0000313" key="2">
    <source>
        <dbReference type="EMBL" id="GAA4186899.1"/>
    </source>
</evidence>
<feature type="region of interest" description="Disordered" evidence="1">
    <location>
        <begin position="437"/>
        <end position="481"/>
    </location>
</feature>
<sequence length="481" mass="53963">MAVFAKPQTPVEWIRHLEGQLAVQQARVSKPTHYYDSDVLGSSLTYAQEKFREIFGDTFVGWRDNFVPLIVDSISERLSVQGFRFGGPEEQADKDAQLIWQRNCLDADSSSAHINALVQGSSYITVWANQDREPQITPESADEVVVQYRAGSRRELEVAYKQYSDDWGTEFCTLWTPNFAYTSTKGLRGWNDPVTKKNPLKVVPVVPLNNRSRLKLLPYSEISGVIPIADAINKVSMDALTASEFAAYPQRVLSGIEPYENEDDERRAMMKAYIDRIITLDSPDARWGQFDPADLSNYVRLIDMLVQHMASQSRVPFHYFLLNGGVAPSGESITAAEAGLVAKARERMLHFGESWERVMRLAFKVKNDPRAKAFDCETIWADPEHRNKAALADSLVKLKEIGVPDEVLQEKYGFTPTEIKRNLTLIKAQREREAEQAIKQQTALAQVAAPAGASTPGQPQKTSPPSKDASVERQKARQKAA</sequence>
<keyword evidence="3" id="KW-1185">Reference proteome</keyword>
<organism evidence="2 3">
    <name type="scientific">Streptosporangium oxazolinicum</name>
    <dbReference type="NCBI Taxonomy" id="909287"/>
    <lineage>
        <taxon>Bacteria</taxon>
        <taxon>Bacillati</taxon>
        <taxon>Actinomycetota</taxon>
        <taxon>Actinomycetes</taxon>
        <taxon>Streptosporangiales</taxon>
        <taxon>Streptosporangiaceae</taxon>
        <taxon>Streptosporangium</taxon>
    </lineage>
</organism>
<name>A0ABP8ANH4_9ACTN</name>
<feature type="compositionally biased region" description="Polar residues" evidence="1">
    <location>
        <begin position="455"/>
        <end position="465"/>
    </location>
</feature>
<accession>A0ABP8ANH4</accession>
<evidence type="ECO:0008006" key="4">
    <source>
        <dbReference type="Google" id="ProtNLM"/>
    </source>
</evidence>